<dbReference type="InterPro" id="IPR003339">
    <property type="entry name" value="ABC/ECF_trnsptr_transmembrane"/>
</dbReference>
<dbReference type="PANTHER" id="PTHR34857:SF2">
    <property type="entry name" value="SLL0384 PROTEIN"/>
    <property type="match status" value="1"/>
</dbReference>
<organism evidence="7 8">
    <name type="scientific">Candidatus Eubacterium faecipullorum</name>
    <dbReference type="NCBI Taxonomy" id="2838571"/>
    <lineage>
        <taxon>Bacteria</taxon>
        <taxon>Bacillati</taxon>
        <taxon>Bacillota</taxon>
        <taxon>Clostridia</taxon>
        <taxon>Eubacteriales</taxon>
        <taxon>Eubacteriaceae</taxon>
        <taxon>Eubacterium</taxon>
    </lineage>
</organism>
<comment type="subcellular location">
    <subcellularLocation>
        <location evidence="1">Membrane</location>
        <topology evidence="1">Multi-pass membrane protein</topology>
    </subcellularLocation>
</comment>
<evidence type="ECO:0000256" key="3">
    <source>
        <dbReference type="ARBA" id="ARBA00022692"/>
    </source>
</evidence>
<dbReference type="GO" id="GO:0005886">
    <property type="term" value="C:plasma membrane"/>
    <property type="evidence" value="ECO:0007669"/>
    <property type="project" value="UniProtKB-ARBA"/>
</dbReference>
<evidence type="ECO:0000256" key="5">
    <source>
        <dbReference type="ARBA" id="ARBA00023136"/>
    </source>
</evidence>
<keyword evidence="3 6" id="KW-0812">Transmembrane</keyword>
<sequence>MGDITIGQYFPGNSFVHKLDARVKIILTLAVIISLFICKNFYSLLISVAFTLLIVLVGGISFKTVFKSIKPLGVIIVITSLLNLFYGQGEPLVTLFGRLSITLDGIYTAIFMAVRIILLVVAGSMLTYTTTPTDLTDAIERLFSPLKIFKLDNYIHTIAMTMTIALRFIPTLTEEIQKIMAAQKSRGADMESGGIIRRAKALVPILIPLFISSFRRANDLAYAMDCRCYRGGKGRTKMKQVRITARDIAALTAVVALFALIIFVNTLAAAVI</sequence>
<name>A0A9D1UFU4_9FIRM</name>
<reference evidence="7" key="1">
    <citation type="journal article" date="2021" name="PeerJ">
        <title>Extensive microbial diversity within the chicken gut microbiome revealed by metagenomics and culture.</title>
        <authorList>
            <person name="Gilroy R."/>
            <person name="Ravi A."/>
            <person name="Getino M."/>
            <person name="Pursley I."/>
            <person name="Horton D.L."/>
            <person name="Alikhan N.F."/>
            <person name="Baker D."/>
            <person name="Gharbi K."/>
            <person name="Hall N."/>
            <person name="Watson M."/>
            <person name="Adriaenssens E.M."/>
            <person name="Foster-Nyarko E."/>
            <person name="Jarju S."/>
            <person name="Secka A."/>
            <person name="Antonio M."/>
            <person name="Oren A."/>
            <person name="Chaudhuri R.R."/>
            <person name="La Ragione R."/>
            <person name="Hildebrand F."/>
            <person name="Pallen M.J."/>
        </authorList>
    </citation>
    <scope>NUCLEOTIDE SEQUENCE</scope>
    <source>
        <strain evidence="7">421</strain>
    </source>
</reference>
<evidence type="ECO:0000256" key="4">
    <source>
        <dbReference type="ARBA" id="ARBA00022989"/>
    </source>
</evidence>
<dbReference type="CDD" id="cd16914">
    <property type="entry name" value="EcfT"/>
    <property type="match status" value="1"/>
</dbReference>
<gene>
    <name evidence="7" type="ORF">IAA48_07110</name>
</gene>
<dbReference type="PANTHER" id="PTHR34857">
    <property type="entry name" value="SLL0384 PROTEIN"/>
    <property type="match status" value="1"/>
</dbReference>
<evidence type="ECO:0000256" key="2">
    <source>
        <dbReference type="ARBA" id="ARBA00022475"/>
    </source>
</evidence>
<reference evidence="7" key="2">
    <citation type="submission" date="2021-04" db="EMBL/GenBank/DDBJ databases">
        <authorList>
            <person name="Gilroy R."/>
        </authorList>
    </citation>
    <scope>NUCLEOTIDE SEQUENCE</scope>
    <source>
        <strain evidence="7">421</strain>
    </source>
</reference>
<evidence type="ECO:0000256" key="1">
    <source>
        <dbReference type="ARBA" id="ARBA00004141"/>
    </source>
</evidence>
<dbReference type="InterPro" id="IPR051611">
    <property type="entry name" value="ECF_transporter_component"/>
</dbReference>
<keyword evidence="4 6" id="KW-1133">Transmembrane helix</keyword>
<keyword evidence="5 6" id="KW-0472">Membrane</keyword>
<feature type="transmembrane region" description="Helical" evidence="6">
    <location>
        <begin position="69"/>
        <end position="86"/>
    </location>
</feature>
<feature type="transmembrane region" description="Helical" evidence="6">
    <location>
        <begin position="43"/>
        <end position="62"/>
    </location>
</feature>
<evidence type="ECO:0000256" key="6">
    <source>
        <dbReference type="SAM" id="Phobius"/>
    </source>
</evidence>
<dbReference type="AlphaFoldDB" id="A0A9D1UFU4"/>
<keyword evidence="2" id="KW-1003">Cell membrane</keyword>
<feature type="transmembrane region" description="Helical" evidence="6">
    <location>
        <begin position="106"/>
        <end position="128"/>
    </location>
</feature>
<comment type="caution">
    <text evidence="7">The sequence shown here is derived from an EMBL/GenBank/DDBJ whole genome shotgun (WGS) entry which is preliminary data.</text>
</comment>
<accession>A0A9D1UFU4</accession>
<dbReference type="Pfam" id="PF02361">
    <property type="entry name" value="CbiQ"/>
    <property type="match status" value="1"/>
</dbReference>
<protein>
    <submittedName>
        <fullName evidence="7">Energy-coupling factor transporter transmembrane protein EcfT</fullName>
    </submittedName>
</protein>
<evidence type="ECO:0000313" key="7">
    <source>
        <dbReference type="EMBL" id="HIW86247.1"/>
    </source>
</evidence>
<feature type="transmembrane region" description="Helical" evidence="6">
    <location>
        <begin position="248"/>
        <end position="271"/>
    </location>
</feature>
<dbReference type="Proteomes" id="UP000824205">
    <property type="component" value="Unassembled WGS sequence"/>
</dbReference>
<dbReference type="EMBL" id="DXGE01000031">
    <property type="protein sequence ID" value="HIW86247.1"/>
    <property type="molecule type" value="Genomic_DNA"/>
</dbReference>
<feature type="transmembrane region" description="Helical" evidence="6">
    <location>
        <begin position="21"/>
        <end position="37"/>
    </location>
</feature>
<proteinExistence type="predicted"/>
<evidence type="ECO:0000313" key="8">
    <source>
        <dbReference type="Proteomes" id="UP000824205"/>
    </source>
</evidence>